<reference evidence="9 10" key="1">
    <citation type="submission" date="2024-03" db="EMBL/GenBank/DDBJ databases">
        <title>Complete genome sequence of the green alga Chloropicon roscoffensis RCC1871.</title>
        <authorList>
            <person name="Lemieux C."/>
            <person name="Pombert J.-F."/>
            <person name="Otis C."/>
            <person name="Turmel M."/>
        </authorList>
    </citation>
    <scope>NUCLEOTIDE SEQUENCE [LARGE SCALE GENOMIC DNA]</scope>
    <source>
        <strain evidence="9 10">RCC1871</strain>
    </source>
</reference>
<evidence type="ECO:0000256" key="8">
    <source>
        <dbReference type="SAM" id="MobiDB-lite"/>
    </source>
</evidence>
<comment type="cofactor">
    <cofactor evidence="1 6 7">
        <name>pyridoxal 5'-phosphate</name>
        <dbReference type="ChEBI" id="CHEBI:597326"/>
    </cofactor>
</comment>
<dbReference type="PANTHER" id="PTHR45677">
    <property type="entry name" value="GLUTAMATE DECARBOXYLASE-RELATED"/>
    <property type="match status" value="1"/>
</dbReference>
<evidence type="ECO:0000313" key="10">
    <source>
        <dbReference type="Proteomes" id="UP001472866"/>
    </source>
</evidence>
<dbReference type="AlphaFoldDB" id="A0AAX4P5M8"/>
<dbReference type="InterPro" id="IPR015424">
    <property type="entry name" value="PyrdxlP-dep_Trfase"/>
</dbReference>
<evidence type="ECO:0000256" key="3">
    <source>
        <dbReference type="ARBA" id="ARBA00022793"/>
    </source>
</evidence>
<keyword evidence="10" id="KW-1185">Reference proteome</keyword>
<gene>
    <name evidence="9" type="ORF">HKI87_04g27280</name>
</gene>
<dbReference type="Gene3D" id="3.40.640.10">
    <property type="entry name" value="Type I PLP-dependent aspartate aminotransferase-like (Major domain)"/>
    <property type="match status" value="1"/>
</dbReference>
<feature type="modified residue" description="N6-(pyridoxal phosphate)lysine" evidence="6">
    <location>
        <position position="411"/>
    </location>
</feature>
<evidence type="ECO:0000256" key="2">
    <source>
        <dbReference type="ARBA" id="ARBA00009533"/>
    </source>
</evidence>
<dbReference type="GO" id="GO:0030170">
    <property type="term" value="F:pyridoxal phosphate binding"/>
    <property type="evidence" value="ECO:0007669"/>
    <property type="project" value="InterPro"/>
</dbReference>
<keyword evidence="5 7" id="KW-0456">Lyase</keyword>
<evidence type="ECO:0000256" key="5">
    <source>
        <dbReference type="ARBA" id="ARBA00023239"/>
    </source>
</evidence>
<dbReference type="PANTHER" id="PTHR45677:SF8">
    <property type="entry name" value="CYSTEINE SULFINIC ACID DECARBOXYLASE"/>
    <property type="match status" value="1"/>
</dbReference>
<dbReference type="Pfam" id="PF00282">
    <property type="entry name" value="Pyridoxal_deC"/>
    <property type="match status" value="1"/>
</dbReference>
<protein>
    <submittedName>
        <fullName evidence="9">Glutamate decarboxylase</fullName>
    </submittedName>
</protein>
<dbReference type="EMBL" id="CP151504">
    <property type="protein sequence ID" value="WZN61194.1"/>
    <property type="molecule type" value="Genomic_DNA"/>
</dbReference>
<dbReference type="InterPro" id="IPR021115">
    <property type="entry name" value="Pyridoxal-P_BS"/>
</dbReference>
<accession>A0AAX4P5M8</accession>
<dbReference type="SUPFAM" id="SSF53383">
    <property type="entry name" value="PLP-dependent transferases"/>
    <property type="match status" value="1"/>
</dbReference>
<feature type="region of interest" description="Disordered" evidence="8">
    <location>
        <begin position="20"/>
        <end position="62"/>
    </location>
</feature>
<dbReference type="Proteomes" id="UP001472866">
    <property type="component" value="Chromosome 04"/>
</dbReference>
<comment type="similarity">
    <text evidence="2 7">Belongs to the group II decarboxylase family.</text>
</comment>
<organism evidence="9 10">
    <name type="scientific">Chloropicon roscoffensis</name>
    <dbReference type="NCBI Taxonomy" id="1461544"/>
    <lineage>
        <taxon>Eukaryota</taxon>
        <taxon>Viridiplantae</taxon>
        <taxon>Chlorophyta</taxon>
        <taxon>Chloropicophyceae</taxon>
        <taxon>Chloropicales</taxon>
        <taxon>Chloropicaceae</taxon>
        <taxon>Chloropicon</taxon>
    </lineage>
</organism>
<keyword evidence="3" id="KW-0210">Decarboxylase</keyword>
<evidence type="ECO:0000256" key="4">
    <source>
        <dbReference type="ARBA" id="ARBA00022898"/>
    </source>
</evidence>
<sequence length="607" mass="66745">MVLAFAIGVFPRNSPKSVFSLGNTDPTERRGGSFVPPRASAREEEGEEKNLPFPIGRSQKTRGKIKRGNGVRLNLNTTAIEMAQRITRMVGSARVAMVGRGTHVVARAHSTQGPEDALARGGERLVEYVRRSADRSQPVVRLKSPQELRQAFQESGCSLEIGDCEAGVGTEALLRGLECVLENSVRTSHPLFFNQLYSKADPVAVLGDWCAAATNTNVHTYEVAPCYTVMESEVVSKVARLLGGPYATSHDGLLVPGGSIANLYGMQLARDAKDPNWKTRGMNGGPKLVGFTSSHAHYSYSKSAMLVGLGTDNLVKIGTDEGGGMIPEELEEAVERCEAEGMVPFFVGATAGTTVRGGYDDFAAIARICERRMLWMHIDGAWGGSAMLSETHAAAMAGAERADSFCWNPHKMLGATLQCSVFLTRHENKLAECNTTSASYLFQPDKLYTEFDLGDKTIQCGRRADCLKLWMMFKHSGDQELARRVDRCHDLADHVQRRVEESGGKFALAFDRRCTNVGFWYVPRSMRPFIFENASEEAKLEISRIAPKIKAEMQRSGDALIGYQPLDGRPNFFRIVFASADDVSFEDIDSMLDRIERIGEEIAPLHL</sequence>
<evidence type="ECO:0000256" key="6">
    <source>
        <dbReference type="PIRSR" id="PIRSR602129-50"/>
    </source>
</evidence>
<dbReference type="InterPro" id="IPR015421">
    <property type="entry name" value="PyrdxlP-dep_Trfase_major"/>
</dbReference>
<dbReference type="GO" id="GO:0019752">
    <property type="term" value="P:carboxylic acid metabolic process"/>
    <property type="evidence" value="ECO:0007669"/>
    <property type="project" value="InterPro"/>
</dbReference>
<evidence type="ECO:0000256" key="7">
    <source>
        <dbReference type="RuleBase" id="RU000382"/>
    </source>
</evidence>
<dbReference type="GO" id="GO:0005737">
    <property type="term" value="C:cytoplasm"/>
    <property type="evidence" value="ECO:0007669"/>
    <property type="project" value="TreeGrafter"/>
</dbReference>
<dbReference type="PROSITE" id="PS00392">
    <property type="entry name" value="DDC_GAD_HDC_YDC"/>
    <property type="match status" value="1"/>
</dbReference>
<evidence type="ECO:0000313" key="9">
    <source>
        <dbReference type="EMBL" id="WZN61194.1"/>
    </source>
</evidence>
<evidence type="ECO:0000256" key="1">
    <source>
        <dbReference type="ARBA" id="ARBA00001933"/>
    </source>
</evidence>
<dbReference type="InterPro" id="IPR002129">
    <property type="entry name" value="PyrdxlP-dep_de-COase"/>
</dbReference>
<name>A0AAX4P5M8_9CHLO</name>
<dbReference type="GO" id="GO:0016831">
    <property type="term" value="F:carboxy-lyase activity"/>
    <property type="evidence" value="ECO:0007669"/>
    <property type="project" value="UniProtKB-KW"/>
</dbReference>
<dbReference type="Gene3D" id="3.90.1150.170">
    <property type="match status" value="1"/>
</dbReference>
<proteinExistence type="inferred from homology"/>
<keyword evidence="4 6" id="KW-0663">Pyridoxal phosphate</keyword>